<feature type="region of interest" description="Disordered" evidence="1">
    <location>
        <begin position="64"/>
        <end position="91"/>
    </location>
</feature>
<accession>A0A448XPI5</accession>
<comment type="caution">
    <text evidence="2">The sequence shown here is derived from an EMBL/GenBank/DDBJ whole genome shotgun (WGS) entry which is preliminary data.</text>
</comment>
<keyword evidence="3" id="KW-1185">Reference proteome</keyword>
<dbReference type="EMBL" id="CAAALY010270549">
    <property type="protein sequence ID" value="VEL41687.1"/>
    <property type="molecule type" value="Genomic_DNA"/>
</dbReference>
<evidence type="ECO:0000256" key="1">
    <source>
        <dbReference type="SAM" id="MobiDB-lite"/>
    </source>
</evidence>
<dbReference type="AlphaFoldDB" id="A0A448XPI5"/>
<reference evidence="2" key="1">
    <citation type="submission" date="2018-11" db="EMBL/GenBank/DDBJ databases">
        <authorList>
            <consortium name="Pathogen Informatics"/>
        </authorList>
    </citation>
    <scope>NUCLEOTIDE SEQUENCE</scope>
</reference>
<dbReference type="Proteomes" id="UP000784294">
    <property type="component" value="Unassembled WGS sequence"/>
</dbReference>
<name>A0A448XPI5_9PLAT</name>
<evidence type="ECO:0000313" key="2">
    <source>
        <dbReference type="EMBL" id="VEL41687.1"/>
    </source>
</evidence>
<proteinExistence type="predicted"/>
<organism evidence="2 3">
    <name type="scientific">Protopolystoma xenopodis</name>
    <dbReference type="NCBI Taxonomy" id="117903"/>
    <lineage>
        <taxon>Eukaryota</taxon>
        <taxon>Metazoa</taxon>
        <taxon>Spiralia</taxon>
        <taxon>Lophotrochozoa</taxon>
        <taxon>Platyhelminthes</taxon>
        <taxon>Monogenea</taxon>
        <taxon>Polyopisthocotylea</taxon>
        <taxon>Polystomatidea</taxon>
        <taxon>Polystomatidae</taxon>
        <taxon>Protopolystoma</taxon>
    </lineage>
</organism>
<gene>
    <name evidence="2" type="ORF">PXEA_LOCUS35127</name>
</gene>
<sequence>MRDASPLQECRFSCQFRTSRPHHHTLGVLKRIRGQPGGTALKNHIRPLSFIGTLPTIALDTPFSTTAQTRLPPSGGQASERDRDSAPTRLCSPKTHLPIIIQLAWQPACLGRRDS</sequence>
<protein>
    <submittedName>
        <fullName evidence="2">Uncharacterized protein</fullName>
    </submittedName>
</protein>
<evidence type="ECO:0000313" key="3">
    <source>
        <dbReference type="Proteomes" id="UP000784294"/>
    </source>
</evidence>